<evidence type="ECO:0000256" key="4">
    <source>
        <dbReference type="ARBA" id="ARBA00004676"/>
    </source>
</evidence>
<keyword evidence="18" id="KW-1185">Reference proteome</keyword>
<dbReference type="GO" id="GO:0032263">
    <property type="term" value="P:GMP salvage"/>
    <property type="evidence" value="ECO:0007669"/>
    <property type="project" value="TreeGrafter"/>
</dbReference>
<dbReference type="PANTHER" id="PTHR43340">
    <property type="entry name" value="HYPOXANTHINE-GUANINE PHOSPHORIBOSYLTRANSFERASE"/>
    <property type="match status" value="1"/>
</dbReference>
<evidence type="ECO:0000256" key="5">
    <source>
        <dbReference type="ARBA" id="ARBA00008391"/>
    </source>
</evidence>
<reference evidence="17 18" key="1">
    <citation type="submission" date="2019-01" db="EMBL/GenBank/DDBJ databases">
        <authorList>
            <consortium name="Pathogen Informatics"/>
        </authorList>
    </citation>
    <scope>NUCLEOTIDE SEQUENCE [LARGE SCALE GENOMIC DNA]</scope>
    <source>
        <strain evidence="17 18">NCTC10179</strain>
    </source>
</reference>
<dbReference type="InterPro" id="IPR005904">
    <property type="entry name" value="Hxn_phspho_trans"/>
</dbReference>
<dbReference type="InterPro" id="IPR000836">
    <property type="entry name" value="PRTase_dom"/>
</dbReference>
<comment type="catalytic activity">
    <reaction evidence="14">
        <text>IMP + diphosphate = hypoxanthine + 5-phospho-alpha-D-ribose 1-diphosphate</text>
        <dbReference type="Rhea" id="RHEA:17973"/>
        <dbReference type="ChEBI" id="CHEBI:17368"/>
        <dbReference type="ChEBI" id="CHEBI:33019"/>
        <dbReference type="ChEBI" id="CHEBI:58017"/>
        <dbReference type="ChEBI" id="CHEBI:58053"/>
        <dbReference type="EC" id="2.4.2.8"/>
    </reaction>
    <physiologicalReaction direction="right-to-left" evidence="14">
        <dbReference type="Rhea" id="RHEA:17975"/>
    </physiologicalReaction>
</comment>
<dbReference type="SUPFAM" id="SSF53271">
    <property type="entry name" value="PRTase-like"/>
    <property type="match status" value="1"/>
</dbReference>
<gene>
    <name evidence="17" type="primary">hpt</name>
    <name evidence="17" type="ORF">NCTC10179_00281</name>
</gene>
<dbReference type="KEGG" id="mcou:NCTC10179_00281"/>
<comment type="pathway">
    <text evidence="3 15">Purine metabolism; IMP biosynthesis via salvage pathway; IMP from hypoxanthine: step 1/1.</text>
</comment>
<dbReference type="GO" id="GO:0046100">
    <property type="term" value="P:hypoxanthine metabolic process"/>
    <property type="evidence" value="ECO:0007669"/>
    <property type="project" value="TreeGrafter"/>
</dbReference>
<keyword evidence="6 15" id="KW-0963">Cytoplasm</keyword>
<dbReference type="GO" id="GO:0000287">
    <property type="term" value="F:magnesium ion binding"/>
    <property type="evidence" value="ECO:0007669"/>
    <property type="project" value="TreeGrafter"/>
</dbReference>
<comment type="cofactor">
    <cofactor evidence="1 15">
        <name>Mg(2+)</name>
        <dbReference type="ChEBI" id="CHEBI:18420"/>
    </cofactor>
</comment>
<accession>A0A449B6D3</accession>
<evidence type="ECO:0000256" key="15">
    <source>
        <dbReference type="RuleBase" id="RU364099"/>
    </source>
</evidence>
<dbReference type="FunFam" id="3.40.50.2020:FF:000006">
    <property type="entry name" value="Hypoxanthine phosphoribosyltransferase"/>
    <property type="match status" value="1"/>
</dbReference>
<dbReference type="GO" id="GO:0052657">
    <property type="term" value="F:guanine phosphoribosyltransferase activity"/>
    <property type="evidence" value="ECO:0007669"/>
    <property type="project" value="UniProtKB-ARBA"/>
</dbReference>
<dbReference type="EC" id="2.4.2.8" evidence="15"/>
<evidence type="ECO:0000256" key="14">
    <source>
        <dbReference type="ARBA" id="ARBA00049402"/>
    </source>
</evidence>
<keyword evidence="12 15" id="KW-0460">Magnesium</keyword>
<keyword evidence="8 15" id="KW-0808">Transferase</keyword>
<evidence type="ECO:0000256" key="10">
    <source>
        <dbReference type="ARBA" id="ARBA00022726"/>
    </source>
</evidence>
<dbReference type="InterPro" id="IPR050408">
    <property type="entry name" value="HGPRT"/>
</dbReference>
<evidence type="ECO:0000256" key="9">
    <source>
        <dbReference type="ARBA" id="ARBA00022723"/>
    </source>
</evidence>
<evidence type="ECO:0000256" key="6">
    <source>
        <dbReference type="ARBA" id="ARBA00022490"/>
    </source>
</evidence>
<evidence type="ECO:0000256" key="7">
    <source>
        <dbReference type="ARBA" id="ARBA00022676"/>
    </source>
</evidence>
<dbReference type="Pfam" id="PF00156">
    <property type="entry name" value="Pribosyltran"/>
    <property type="match status" value="1"/>
</dbReference>
<name>A0A449B6D3_9BACT</name>
<dbReference type="Gene3D" id="3.40.50.2020">
    <property type="match status" value="1"/>
</dbReference>
<dbReference type="EMBL" id="LR215039">
    <property type="protein sequence ID" value="VEU76115.1"/>
    <property type="molecule type" value="Genomic_DNA"/>
</dbReference>
<comment type="catalytic activity">
    <reaction evidence="13">
        <text>GMP + diphosphate = guanine + 5-phospho-alpha-D-ribose 1-diphosphate</text>
        <dbReference type="Rhea" id="RHEA:25424"/>
        <dbReference type="ChEBI" id="CHEBI:16235"/>
        <dbReference type="ChEBI" id="CHEBI:33019"/>
        <dbReference type="ChEBI" id="CHEBI:58017"/>
        <dbReference type="ChEBI" id="CHEBI:58115"/>
        <dbReference type="EC" id="2.4.2.8"/>
    </reaction>
    <physiologicalReaction direction="right-to-left" evidence="13">
        <dbReference type="Rhea" id="RHEA:25426"/>
    </physiologicalReaction>
</comment>
<dbReference type="Proteomes" id="UP000289497">
    <property type="component" value="Chromosome"/>
</dbReference>
<dbReference type="InterPro" id="IPR029057">
    <property type="entry name" value="PRTase-like"/>
</dbReference>
<evidence type="ECO:0000256" key="1">
    <source>
        <dbReference type="ARBA" id="ARBA00001946"/>
    </source>
</evidence>
<evidence type="ECO:0000256" key="12">
    <source>
        <dbReference type="ARBA" id="ARBA00022842"/>
    </source>
</evidence>
<proteinExistence type="inferred from homology"/>
<evidence type="ECO:0000256" key="8">
    <source>
        <dbReference type="ARBA" id="ARBA00022679"/>
    </source>
</evidence>
<comment type="similarity">
    <text evidence="5 15">Belongs to the purine/pyrimidine phosphoribosyltransferase family.</text>
</comment>
<evidence type="ECO:0000256" key="11">
    <source>
        <dbReference type="ARBA" id="ARBA00022741"/>
    </source>
</evidence>
<dbReference type="UniPathway" id="UPA00591">
    <property type="reaction ID" value="UER00648"/>
</dbReference>
<dbReference type="GO" id="GO:0006166">
    <property type="term" value="P:purine ribonucleoside salvage"/>
    <property type="evidence" value="ECO:0007669"/>
    <property type="project" value="UniProtKB-KW"/>
</dbReference>
<keyword evidence="11 15" id="KW-0547">Nucleotide-binding</keyword>
<dbReference type="OrthoDB" id="9802824at2"/>
<protein>
    <recommendedName>
        <fullName evidence="15">Hypoxanthine phosphoribosyltransferase</fullName>
        <ecNumber evidence="15">2.4.2.8</ecNumber>
    </recommendedName>
</protein>
<dbReference type="GO" id="GO:0032264">
    <property type="term" value="P:IMP salvage"/>
    <property type="evidence" value="ECO:0007669"/>
    <property type="project" value="UniProtKB-UniPathway"/>
</dbReference>
<dbReference type="PANTHER" id="PTHR43340:SF1">
    <property type="entry name" value="HYPOXANTHINE PHOSPHORIBOSYLTRANSFERASE"/>
    <property type="match status" value="1"/>
</dbReference>
<dbReference type="CDD" id="cd06223">
    <property type="entry name" value="PRTases_typeI"/>
    <property type="match status" value="1"/>
</dbReference>
<dbReference type="GO" id="GO:0004422">
    <property type="term" value="F:hypoxanthine phosphoribosyltransferase activity"/>
    <property type="evidence" value="ECO:0007669"/>
    <property type="project" value="InterPro"/>
</dbReference>
<comment type="pathway">
    <text evidence="4">Purine metabolism; GMP biosynthesis via salvage pathway; GMP from guanine: step 1/1.</text>
</comment>
<dbReference type="GO" id="GO:0000166">
    <property type="term" value="F:nucleotide binding"/>
    <property type="evidence" value="ECO:0007669"/>
    <property type="project" value="UniProtKB-KW"/>
</dbReference>
<dbReference type="AlphaFoldDB" id="A0A449B6D3"/>
<comment type="subcellular location">
    <subcellularLocation>
        <location evidence="2 15">Cytoplasm</location>
    </subcellularLocation>
</comment>
<evidence type="ECO:0000256" key="13">
    <source>
        <dbReference type="ARBA" id="ARBA00048811"/>
    </source>
</evidence>
<keyword evidence="9 15" id="KW-0479">Metal-binding</keyword>
<evidence type="ECO:0000313" key="18">
    <source>
        <dbReference type="Proteomes" id="UP000289497"/>
    </source>
</evidence>
<dbReference type="RefSeq" id="WP_036433915.1">
    <property type="nucleotide sequence ID" value="NZ_LR215039.1"/>
</dbReference>
<dbReference type="NCBIfam" id="TIGR01203">
    <property type="entry name" value="HGPRTase"/>
    <property type="match status" value="1"/>
</dbReference>
<dbReference type="GO" id="GO:0006178">
    <property type="term" value="P:guanine salvage"/>
    <property type="evidence" value="ECO:0007669"/>
    <property type="project" value="TreeGrafter"/>
</dbReference>
<keyword evidence="7 15" id="KW-0328">Glycosyltransferase</keyword>
<evidence type="ECO:0000313" key="17">
    <source>
        <dbReference type="EMBL" id="VEU76115.1"/>
    </source>
</evidence>
<organism evidence="17 18">
    <name type="scientific">Mycoplasmopsis columboralis</name>
    <dbReference type="NCBI Taxonomy" id="171282"/>
    <lineage>
        <taxon>Bacteria</taxon>
        <taxon>Bacillati</taxon>
        <taxon>Mycoplasmatota</taxon>
        <taxon>Mycoplasmoidales</taxon>
        <taxon>Metamycoplasmataceae</taxon>
        <taxon>Mycoplasmopsis</taxon>
    </lineage>
</organism>
<keyword evidence="10 15" id="KW-0660">Purine salvage</keyword>
<evidence type="ECO:0000256" key="2">
    <source>
        <dbReference type="ARBA" id="ARBA00004496"/>
    </source>
</evidence>
<evidence type="ECO:0000259" key="16">
    <source>
        <dbReference type="Pfam" id="PF00156"/>
    </source>
</evidence>
<feature type="domain" description="Phosphoribosyltransferase" evidence="16">
    <location>
        <begin position="20"/>
        <end position="163"/>
    </location>
</feature>
<evidence type="ECO:0000256" key="3">
    <source>
        <dbReference type="ARBA" id="ARBA00004669"/>
    </source>
</evidence>
<sequence length="182" mass="20622">MRRDQRILKVLFDESFINDAILKCSNWVNETYVSSDNLVLVGLLKGSVPFLAQLIKNVSVDHQMDFMIASSYNGSHASSGNVKIIMDLSSDIENKDVLLVEDIIDSGITLDKIKSILLARKPKSLKILSLMNKPHHRKVALEADFYGFDVPDEFLVGFGLDYQEKFRNLPYIGILDPKYIKN</sequence>
<dbReference type="GO" id="GO:0005829">
    <property type="term" value="C:cytosol"/>
    <property type="evidence" value="ECO:0007669"/>
    <property type="project" value="TreeGrafter"/>
</dbReference>